<dbReference type="PANTHER" id="PTHR37314:SF4">
    <property type="entry name" value="UPF0700 TRANSMEMBRANE PROTEIN YOAK"/>
    <property type="match status" value="1"/>
</dbReference>
<feature type="transmembrane region" description="Helical" evidence="1">
    <location>
        <begin position="109"/>
        <end position="127"/>
    </location>
</feature>
<dbReference type="InterPro" id="IPR010699">
    <property type="entry name" value="DUF1275"/>
</dbReference>
<keyword evidence="1" id="KW-1133">Transmembrane helix</keyword>
<proteinExistence type="predicted"/>
<dbReference type="RefSeq" id="WP_330386006.1">
    <property type="nucleotide sequence ID" value="NZ_FOJI01000015.1"/>
</dbReference>
<feature type="transmembrane region" description="Helical" evidence="1">
    <location>
        <begin position="190"/>
        <end position="211"/>
    </location>
</feature>
<dbReference type="Proteomes" id="UP000199701">
    <property type="component" value="Unassembled WGS sequence"/>
</dbReference>
<keyword evidence="1" id="KW-0812">Transmembrane</keyword>
<organism evidence="2 3">
    <name type="scientific">[Clostridium] fimetarium</name>
    <dbReference type="NCBI Taxonomy" id="99656"/>
    <lineage>
        <taxon>Bacteria</taxon>
        <taxon>Bacillati</taxon>
        <taxon>Bacillota</taxon>
        <taxon>Clostridia</taxon>
        <taxon>Lachnospirales</taxon>
        <taxon>Lachnospiraceae</taxon>
    </lineage>
</organism>
<dbReference type="EMBL" id="FOJI01000015">
    <property type="protein sequence ID" value="SEW39970.1"/>
    <property type="molecule type" value="Genomic_DNA"/>
</dbReference>
<gene>
    <name evidence="2" type="ORF">SAMN05421659_11577</name>
</gene>
<reference evidence="2 3" key="1">
    <citation type="submission" date="2016-10" db="EMBL/GenBank/DDBJ databases">
        <authorList>
            <person name="de Groot N.N."/>
        </authorList>
    </citation>
    <scope>NUCLEOTIDE SEQUENCE [LARGE SCALE GENOMIC DNA]</scope>
    <source>
        <strain evidence="2 3">DSM 9179</strain>
    </source>
</reference>
<sequence length="244" mass="28065">MKTEMKTETKTEMKQQIKLQVKQQMSESIFMGILLAITGGFLDAYTFICRGKVFANAQTGNVVLLGMNLAEKNWEMAFRYFIPILAFIFGVFIAEIIKLIYKNNNRIHWRQIIIVLEIILLFFVAFLPQNLNMLANITVSFVCALQTDSFRKIKGNVCSTTMCTGNLRTATELLFLYWKHGDKNLKKKSIWYYTIDLLFVLGAIIGTLLTYIFFEKSILFCCSVLCLAFIVMFIQNSNEKKGTI</sequence>
<keyword evidence="3" id="KW-1185">Reference proteome</keyword>
<dbReference type="AlphaFoldDB" id="A0A1I0RGP8"/>
<evidence type="ECO:0000256" key="1">
    <source>
        <dbReference type="SAM" id="Phobius"/>
    </source>
</evidence>
<keyword evidence="1" id="KW-0472">Membrane</keyword>
<name>A0A1I0RGP8_9FIRM</name>
<dbReference type="Pfam" id="PF06912">
    <property type="entry name" value="DUF1275"/>
    <property type="match status" value="1"/>
</dbReference>
<protein>
    <submittedName>
        <fullName evidence="2">Uncharacterized membrane protein YoaK, UPF0700 family</fullName>
    </submittedName>
</protein>
<dbReference type="STRING" id="99656.SAMN05421659_11577"/>
<accession>A0A1I0RGP8</accession>
<feature type="transmembrane region" description="Helical" evidence="1">
    <location>
        <begin position="217"/>
        <end position="234"/>
    </location>
</feature>
<evidence type="ECO:0000313" key="2">
    <source>
        <dbReference type="EMBL" id="SEW39970.1"/>
    </source>
</evidence>
<feature type="transmembrane region" description="Helical" evidence="1">
    <location>
        <begin position="28"/>
        <end position="48"/>
    </location>
</feature>
<dbReference type="PANTHER" id="PTHR37314">
    <property type="entry name" value="SLR0142 PROTEIN"/>
    <property type="match status" value="1"/>
</dbReference>
<evidence type="ECO:0000313" key="3">
    <source>
        <dbReference type="Proteomes" id="UP000199701"/>
    </source>
</evidence>
<feature type="transmembrane region" description="Helical" evidence="1">
    <location>
        <begin position="77"/>
        <end position="97"/>
    </location>
</feature>